<dbReference type="SUPFAM" id="SSF56935">
    <property type="entry name" value="Porins"/>
    <property type="match status" value="1"/>
</dbReference>
<organism evidence="2 3">
    <name type="scientific">Pseudoalteromonas luteoviolacea S4060-1</name>
    <dbReference type="NCBI Taxonomy" id="1365257"/>
    <lineage>
        <taxon>Bacteria</taxon>
        <taxon>Pseudomonadati</taxon>
        <taxon>Pseudomonadota</taxon>
        <taxon>Gammaproteobacteria</taxon>
        <taxon>Alteromonadales</taxon>
        <taxon>Pseudoalteromonadaceae</taxon>
        <taxon>Pseudoalteromonas</taxon>
    </lineage>
</organism>
<dbReference type="Proteomes" id="UP000076661">
    <property type="component" value="Unassembled WGS sequence"/>
</dbReference>
<name>A0A167J1L3_9GAMM</name>
<evidence type="ECO:0008006" key="4">
    <source>
        <dbReference type="Google" id="ProtNLM"/>
    </source>
</evidence>
<evidence type="ECO:0000256" key="1">
    <source>
        <dbReference type="SAM" id="SignalP"/>
    </source>
</evidence>
<reference evidence="2 3" key="1">
    <citation type="submission" date="2013-07" db="EMBL/GenBank/DDBJ databases">
        <title>Comparative Genomic and Metabolomic Analysis of Twelve Strains of Pseudoalteromonas luteoviolacea.</title>
        <authorList>
            <person name="Vynne N.G."/>
            <person name="Mansson M."/>
            <person name="Gram L."/>
        </authorList>
    </citation>
    <scope>NUCLEOTIDE SEQUENCE [LARGE SCALE GENOMIC DNA]</scope>
    <source>
        <strain evidence="2 3">S4060-1</strain>
    </source>
</reference>
<gene>
    <name evidence="2" type="ORF">N478_07440</name>
</gene>
<feature type="chain" id="PRO_5007888596" description="TonB-dependent receptor-like beta-barrel domain-containing protein" evidence="1">
    <location>
        <begin position="26"/>
        <end position="673"/>
    </location>
</feature>
<evidence type="ECO:0000313" key="2">
    <source>
        <dbReference type="EMBL" id="KZN60383.1"/>
    </source>
</evidence>
<dbReference type="RefSeq" id="WP_063382996.1">
    <property type="nucleotide sequence ID" value="NZ_AUXX01000056.1"/>
</dbReference>
<comment type="caution">
    <text evidence="2">The sequence shown here is derived from an EMBL/GenBank/DDBJ whole genome shotgun (WGS) entry which is preliminary data.</text>
</comment>
<dbReference type="PATRIC" id="fig|1365257.3.peg.4893"/>
<protein>
    <recommendedName>
        <fullName evidence="4">TonB-dependent receptor-like beta-barrel domain-containing protein</fullName>
    </recommendedName>
</protein>
<feature type="signal peptide" evidence="1">
    <location>
        <begin position="1"/>
        <end position="25"/>
    </location>
</feature>
<dbReference type="EMBL" id="AUXX01000056">
    <property type="protein sequence ID" value="KZN60383.1"/>
    <property type="molecule type" value="Genomic_DNA"/>
</dbReference>
<evidence type="ECO:0000313" key="3">
    <source>
        <dbReference type="Proteomes" id="UP000076661"/>
    </source>
</evidence>
<sequence length="673" mass="75630">MEKSLNKRLSMLGALLCTAAASASAAPEYTDSQSTIDPPQFAVLNYDGQALEQLYGQNALDKIEQIPGFALVQNTASRGLSAAGGNVLINGAMPASKSESLSQILSQLPAAHITALHFYSTGHPFGSVSQYNQVINVLTHTSSITTNWQAHSKLTSAYQSYRPSELAAQLSVPIDVWQHQINVHYQDDRHQSVSSIASQSAQQVITEVGSEDFFEKLNSRLLSLNSTRQQTANRLILSAKTLQDDWQTDFNRLYGRMYHPLNHTWQYNESIDTVEYEFSADWLKKLGQGKQLQLVALQNKKTTNNHSVTTETGEQNDVFKQYKSHKEQVMQFRFAAPHSLLKPEFGIEISRNQLDAVTQTSGSQIASRVSEIRYLPFVAFTYTMNTQWQLYTRLNTEHTKLKSTTASTHRSDLNFIKPLLRLSYESKHNWDFALTARHHVDQLDFNHFVASQDAGFDRSQSGNHRLQPSQFNELAAQLNTRPMDSLFISLKIFNQWQKDIHEIVTLTNDSAGLGNAGNATLLGSVLSATLNTDNFLSGSQLSLDYEYSTARYHDPLTGTRATTGLTPHSASIEFRRDMPNYSWGIDISLPESATYFYQDEIFVERDHTEINAFGEYSLSNTLRVKVAINALNSAKYTYKQTYFDAKRGEIFDGETRFDEQVQPVVTLSLTGTL</sequence>
<proteinExistence type="predicted"/>
<accession>A0A167J1L3</accession>
<dbReference type="AlphaFoldDB" id="A0A167J1L3"/>
<keyword evidence="1" id="KW-0732">Signal</keyword>